<gene>
    <name evidence="2" type="ORF">EAI_02880</name>
</gene>
<proteinExistence type="predicted"/>
<dbReference type="EMBL" id="GL450490">
    <property type="protein sequence ID" value="EFN80936.1"/>
    <property type="molecule type" value="Genomic_DNA"/>
</dbReference>
<feature type="coiled-coil region" evidence="1">
    <location>
        <begin position="56"/>
        <end position="83"/>
    </location>
</feature>
<name>E2BTP4_HARSA</name>
<protein>
    <submittedName>
        <fullName evidence="2">Uncharacterized protein</fullName>
    </submittedName>
</protein>
<dbReference type="Proteomes" id="UP000008237">
    <property type="component" value="Unassembled WGS sequence"/>
</dbReference>
<keyword evidence="1" id="KW-0175">Coiled coil</keyword>
<dbReference type="InParanoid" id="E2BTP4"/>
<reference evidence="2 3" key="1">
    <citation type="journal article" date="2010" name="Science">
        <title>Genomic comparison of the ants Camponotus floridanus and Harpegnathos saltator.</title>
        <authorList>
            <person name="Bonasio R."/>
            <person name="Zhang G."/>
            <person name="Ye C."/>
            <person name="Mutti N.S."/>
            <person name="Fang X."/>
            <person name="Qin N."/>
            <person name="Donahue G."/>
            <person name="Yang P."/>
            <person name="Li Q."/>
            <person name="Li C."/>
            <person name="Zhang P."/>
            <person name="Huang Z."/>
            <person name="Berger S.L."/>
            <person name="Reinberg D."/>
            <person name="Wang J."/>
            <person name="Liebig J."/>
        </authorList>
    </citation>
    <scope>NUCLEOTIDE SEQUENCE [LARGE SCALE GENOMIC DNA]</scope>
    <source>
        <strain evidence="2 3">R22 G/1</strain>
    </source>
</reference>
<sequence length="131" mass="16253">MVRGVEIGDKGVEEDVKEIWRRLEWEVEMREVKRIGKRKKEGEGMVFVKLGSWEEKRKVMEAKQKLRGRKERIEDDLTVEERRTKWRIERKAVVKRRKCKRVQVGYMKMWVDGRMQRWDEVEEKWWEWMGN</sequence>
<keyword evidence="3" id="KW-1185">Reference proteome</keyword>
<evidence type="ECO:0000313" key="2">
    <source>
        <dbReference type="EMBL" id="EFN80936.1"/>
    </source>
</evidence>
<evidence type="ECO:0000256" key="1">
    <source>
        <dbReference type="SAM" id="Coils"/>
    </source>
</evidence>
<accession>E2BTP4</accession>
<organism evidence="3">
    <name type="scientific">Harpegnathos saltator</name>
    <name type="common">Jerdon's jumping ant</name>
    <dbReference type="NCBI Taxonomy" id="610380"/>
    <lineage>
        <taxon>Eukaryota</taxon>
        <taxon>Metazoa</taxon>
        <taxon>Ecdysozoa</taxon>
        <taxon>Arthropoda</taxon>
        <taxon>Hexapoda</taxon>
        <taxon>Insecta</taxon>
        <taxon>Pterygota</taxon>
        <taxon>Neoptera</taxon>
        <taxon>Endopterygota</taxon>
        <taxon>Hymenoptera</taxon>
        <taxon>Apocrita</taxon>
        <taxon>Aculeata</taxon>
        <taxon>Formicoidea</taxon>
        <taxon>Formicidae</taxon>
        <taxon>Ponerinae</taxon>
        <taxon>Ponerini</taxon>
        <taxon>Harpegnathos</taxon>
    </lineage>
</organism>
<evidence type="ECO:0000313" key="3">
    <source>
        <dbReference type="Proteomes" id="UP000008237"/>
    </source>
</evidence>
<dbReference type="AlphaFoldDB" id="E2BTP4"/>